<dbReference type="OrthoDB" id="9788334at2"/>
<evidence type="ECO:0000259" key="3">
    <source>
        <dbReference type="Pfam" id="PF00460"/>
    </source>
</evidence>
<name>A0A3A8B4F9_9RHOB</name>
<evidence type="ECO:0000256" key="1">
    <source>
        <dbReference type="ARBA" id="ARBA00004117"/>
    </source>
</evidence>
<dbReference type="NCBIfam" id="NF009270">
    <property type="entry name" value="PRK12627.1"/>
    <property type="match status" value="1"/>
</dbReference>
<protein>
    <submittedName>
        <fullName evidence="4">FlgB family protein</fullName>
    </submittedName>
</protein>
<feature type="domain" description="Flagellar basal body rod protein N-terminal" evidence="3">
    <location>
        <begin position="29"/>
        <end position="46"/>
    </location>
</feature>
<sequence length="138" mass="14724">MKPIEGEAPMFEKLEIFRMAQAMAAHAGARQAVVARNMANADTPGYAARDIAPFAEAYQGQDRRFAARATRAAHLTGAPGGGGFETVRRPGGMSDPNGNSVSLEAEMLNAVEVKRQHDRAIAIYKSGLTILRAAAGRR</sequence>
<proteinExistence type="predicted"/>
<evidence type="ECO:0000313" key="5">
    <source>
        <dbReference type="Proteomes" id="UP000281128"/>
    </source>
</evidence>
<comment type="subcellular location">
    <subcellularLocation>
        <location evidence="1">Bacterial flagellum basal body</location>
    </subcellularLocation>
</comment>
<organism evidence="4 5">
    <name type="scientific">Roseovarius spongiae</name>
    <dbReference type="NCBI Taxonomy" id="2320272"/>
    <lineage>
        <taxon>Bacteria</taxon>
        <taxon>Pseudomonadati</taxon>
        <taxon>Pseudomonadota</taxon>
        <taxon>Alphaproteobacteria</taxon>
        <taxon>Rhodobacterales</taxon>
        <taxon>Roseobacteraceae</taxon>
        <taxon>Roseovarius</taxon>
    </lineage>
</organism>
<dbReference type="InterPro" id="IPR001444">
    <property type="entry name" value="Flag_bb_rod_N"/>
</dbReference>
<reference evidence="4 5" key="1">
    <citation type="submission" date="2018-09" db="EMBL/GenBank/DDBJ databases">
        <title>Roseovarius spongiae sp. nov., isolated from a marine sponge.</title>
        <authorList>
            <person name="Zhuang L."/>
            <person name="Luo L."/>
        </authorList>
    </citation>
    <scope>NUCLEOTIDE SEQUENCE [LARGE SCALE GENOMIC DNA]</scope>
    <source>
        <strain evidence="4 5">HN-E21</strain>
    </source>
</reference>
<dbReference type="AlphaFoldDB" id="A0A3A8B4F9"/>
<dbReference type="Pfam" id="PF00460">
    <property type="entry name" value="Flg_bb_rod"/>
    <property type="match status" value="1"/>
</dbReference>
<evidence type="ECO:0000313" key="4">
    <source>
        <dbReference type="EMBL" id="RKF13050.1"/>
    </source>
</evidence>
<evidence type="ECO:0000256" key="2">
    <source>
        <dbReference type="SAM" id="MobiDB-lite"/>
    </source>
</evidence>
<accession>A0A3A8B4F9</accession>
<feature type="region of interest" description="Disordered" evidence="2">
    <location>
        <begin position="76"/>
        <end position="99"/>
    </location>
</feature>
<gene>
    <name evidence="4" type="ORF">D6850_16245</name>
</gene>
<keyword evidence="5" id="KW-1185">Reference proteome</keyword>
<dbReference type="Proteomes" id="UP000281128">
    <property type="component" value="Unassembled WGS sequence"/>
</dbReference>
<dbReference type="GO" id="GO:0009425">
    <property type="term" value="C:bacterial-type flagellum basal body"/>
    <property type="evidence" value="ECO:0007669"/>
    <property type="project" value="UniProtKB-SubCell"/>
</dbReference>
<dbReference type="EMBL" id="RAPE01000005">
    <property type="protein sequence ID" value="RKF13050.1"/>
    <property type="molecule type" value="Genomic_DNA"/>
</dbReference>
<comment type="caution">
    <text evidence="4">The sequence shown here is derived from an EMBL/GenBank/DDBJ whole genome shotgun (WGS) entry which is preliminary data.</text>
</comment>